<feature type="region of interest" description="Disordered" evidence="1">
    <location>
        <begin position="22"/>
        <end position="84"/>
    </location>
</feature>
<dbReference type="RefSeq" id="WP_256944258.1">
    <property type="nucleotide sequence ID" value="NZ_JANHNZ010000001.1"/>
</dbReference>
<proteinExistence type="predicted"/>
<evidence type="ECO:0000256" key="2">
    <source>
        <dbReference type="SAM" id="SignalP"/>
    </source>
</evidence>
<reference evidence="3" key="2">
    <citation type="journal article" date="2023" name="Curr. Microbiol.">
        <title>Granulicatella seriolae sp. nov., a Novel Facultative Anaerobe Isolated from Yellowtail Marine Fish.</title>
        <authorList>
            <person name="Lee M."/>
            <person name="Choi Y.J."/>
            <person name="Farooq A."/>
            <person name="Jeong J.B."/>
            <person name="Jung M.Y."/>
        </authorList>
    </citation>
    <scope>NUCLEOTIDE SEQUENCE</scope>
    <source>
        <strain evidence="3">S8</strain>
    </source>
</reference>
<protein>
    <recommendedName>
        <fullName evidence="5">Lipoprotein</fullName>
    </recommendedName>
</protein>
<gene>
    <name evidence="3" type="ORF">NPA36_01035</name>
</gene>
<evidence type="ECO:0000256" key="1">
    <source>
        <dbReference type="SAM" id="MobiDB-lite"/>
    </source>
</evidence>
<feature type="chain" id="PRO_5045170182" description="Lipoprotein" evidence="2">
    <location>
        <begin position="20"/>
        <end position="157"/>
    </location>
</feature>
<dbReference type="PROSITE" id="PS51257">
    <property type="entry name" value="PROKAR_LIPOPROTEIN"/>
    <property type="match status" value="1"/>
</dbReference>
<name>A0ABT1WM46_9LACT</name>
<keyword evidence="2" id="KW-0732">Signal</keyword>
<accession>A0ABT1WM46</accession>
<feature type="compositionally biased region" description="Polar residues" evidence="1">
    <location>
        <begin position="23"/>
        <end position="59"/>
    </location>
</feature>
<feature type="compositionally biased region" description="Low complexity" evidence="1">
    <location>
        <begin position="64"/>
        <end position="78"/>
    </location>
</feature>
<reference evidence="3" key="1">
    <citation type="submission" date="2022-07" db="EMBL/GenBank/DDBJ databases">
        <authorList>
            <person name="Jung M.-Y."/>
            <person name="Lee M."/>
        </authorList>
    </citation>
    <scope>NUCLEOTIDE SEQUENCE</scope>
    <source>
        <strain evidence="3">S8</strain>
    </source>
</reference>
<dbReference type="Proteomes" id="UP001059480">
    <property type="component" value="Unassembled WGS sequence"/>
</dbReference>
<keyword evidence="4" id="KW-1185">Reference proteome</keyword>
<evidence type="ECO:0000313" key="3">
    <source>
        <dbReference type="EMBL" id="MCQ9209150.1"/>
    </source>
</evidence>
<dbReference type="EMBL" id="JANHNZ010000001">
    <property type="protein sequence ID" value="MCQ9209150.1"/>
    <property type="molecule type" value="Genomic_DNA"/>
</dbReference>
<feature type="signal peptide" evidence="2">
    <location>
        <begin position="1"/>
        <end position="19"/>
    </location>
</feature>
<sequence length="157" mass="17059">MKKNITILLTLTASSLLLASCGEQPTETIESSDTVTISTNSEAPASSATIDSSSTQKPNESAKSDSAANSTSKSTASTEQNALGKEAMRKIEKAKNVAFDDSYLMIIQEQTDDMIVINIRKENDSVTTNYGIFRYTKSKNTIEEIDETTGEYKVLPE</sequence>
<evidence type="ECO:0000313" key="4">
    <source>
        <dbReference type="Proteomes" id="UP001059480"/>
    </source>
</evidence>
<reference evidence="3" key="3">
    <citation type="journal article" date="2023" name="Microbiol. Resour. Announc.">
        <title>Draft Genome Sequence of Granulicatella sp. Strain S8, Isolated from a Marine Fish, Seriola quinqueradiata.</title>
        <authorList>
            <person name="Lee M."/>
            <person name="Farooq A."/>
            <person name="Jeong J.B."/>
            <person name="Jung M.Y."/>
        </authorList>
    </citation>
    <scope>NUCLEOTIDE SEQUENCE</scope>
    <source>
        <strain evidence="3">S8</strain>
    </source>
</reference>
<organism evidence="3 4">
    <name type="scientific">Granulicatella seriolae</name>
    <dbReference type="NCBI Taxonomy" id="2967226"/>
    <lineage>
        <taxon>Bacteria</taxon>
        <taxon>Bacillati</taxon>
        <taxon>Bacillota</taxon>
        <taxon>Bacilli</taxon>
        <taxon>Lactobacillales</taxon>
        <taxon>Carnobacteriaceae</taxon>
        <taxon>Granulicatella</taxon>
    </lineage>
</organism>
<evidence type="ECO:0008006" key="5">
    <source>
        <dbReference type="Google" id="ProtNLM"/>
    </source>
</evidence>
<comment type="caution">
    <text evidence="3">The sequence shown here is derived from an EMBL/GenBank/DDBJ whole genome shotgun (WGS) entry which is preliminary data.</text>
</comment>